<evidence type="ECO:0000256" key="1">
    <source>
        <dbReference type="SAM" id="MobiDB-lite"/>
    </source>
</evidence>
<sequence>MARTGWHDGLSISKDFFTRTGAEGVTLDKSALILGLDNEDPQKMRRLALWRSLADNGVTFDIPEMVARRMQEYVESPVPDHAAERRMDPQSALFTVFVEACMEREMDLAEMRIAAGLPDPARFRRWMKQVSEGVTLRIPEETRVAMSEWIVAKNIHAPEGVLVRKEMVGMHEMLAATGSVPKVQPVAVPVPDIAPGPMPSDAPDLSSSDLQASSHISDNPSLEAEEVTPSPIFLTAAELQEPPSPDEGSQFQLTLGF</sequence>
<gene>
    <name evidence="2" type="ORF">AA14337_3206</name>
</gene>
<evidence type="ECO:0000313" key="2">
    <source>
        <dbReference type="EMBL" id="GBQ85959.1"/>
    </source>
</evidence>
<feature type="compositionally biased region" description="Polar residues" evidence="1">
    <location>
        <begin position="247"/>
        <end position="257"/>
    </location>
</feature>
<feature type="compositionally biased region" description="Low complexity" evidence="1">
    <location>
        <begin position="201"/>
        <end position="218"/>
    </location>
</feature>
<dbReference type="Proteomes" id="UP001065047">
    <property type="component" value="Unassembled WGS sequence"/>
</dbReference>
<name>A0ABQ0Q0A6_9PROT</name>
<feature type="region of interest" description="Disordered" evidence="1">
    <location>
        <begin position="238"/>
        <end position="257"/>
    </location>
</feature>
<protein>
    <recommendedName>
        <fullName evidence="4">Phage protein</fullName>
    </recommendedName>
</protein>
<dbReference type="EMBL" id="BAPF01000056">
    <property type="protein sequence ID" value="GBQ85959.1"/>
    <property type="molecule type" value="Genomic_DNA"/>
</dbReference>
<feature type="region of interest" description="Disordered" evidence="1">
    <location>
        <begin position="192"/>
        <end position="230"/>
    </location>
</feature>
<proteinExistence type="predicted"/>
<dbReference type="GeneID" id="29557913"/>
<accession>A0ABQ0Q0A6</accession>
<evidence type="ECO:0000313" key="3">
    <source>
        <dbReference type="Proteomes" id="UP001065047"/>
    </source>
</evidence>
<dbReference type="RefSeq" id="WP_061506407.1">
    <property type="nucleotide sequence ID" value="NZ_BAPF01000056.1"/>
</dbReference>
<reference evidence="2" key="1">
    <citation type="submission" date="2013-04" db="EMBL/GenBank/DDBJ databases">
        <title>The genome sequencing project of 58 acetic acid bacteria.</title>
        <authorList>
            <person name="Okamoto-Kainuma A."/>
            <person name="Ishikawa M."/>
            <person name="Umino S."/>
            <person name="Koizumi Y."/>
            <person name="Shiwa Y."/>
            <person name="Yoshikawa H."/>
            <person name="Matsutani M."/>
            <person name="Matsushita K."/>
        </authorList>
    </citation>
    <scope>NUCLEOTIDE SEQUENCE</scope>
    <source>
        <strain evidence="2">DSM 14337</strain>
    </source>
</reference>
<keyword evidence="3" id="KW-1185">Reference proteome</keyword>
<comment type="caution">
    <text evidence="2">The sequence shown here is derived from an EMBL/GenBank/DDBJ whole genome shotgun (WGS) entry which is preliminary data.</text>
</comment>
<organism evidence="2 3">
    <name type="scientific">Acetobacter malorum DSM 14337</name>
    <dbReference type="NCBI Taxonomy" id="1307910"/>
    <lineage>
        <taxon>Bacteria</taxon>
        <taxon>Pseudomonadati</taxon>
        <taxon>Pseudomonadota</taxon>
        <taxon>Alphaproteobacteria</taxon>
        <taxon>Acetobacterales</taxon>
        <taxon>Acetobacteraceae</taxon>
        <taxon>Acetobacter</taxon>
    </lineage>
</organism>
<evidence type="ECO:0008006" key="4">
    <source>
        <dbReference type="Google" id="ProtNLM"/>
    </source>
</evidence>